<dbReference type="Pfam" id="PF13180">
    <property type="entry name" value="PDZ_2"/>
    <property type="match status" value="1"/>
</dbReference>
<evidence type="ECO:0000256" key="5">
    <source>
        <dbReference type="SAM" id="Phobius"/>
    </source>
</evidence>
<sequence length="404" mass="42670">MGYYDEHVQSREEKAVKKRGVGGYFLASFVGIILGALLVIVAVPALLDYNVLPPDSAQNESEAEQNVTGNAENVSLDVTTTVTDAVEKAGDTVVGISNIQSSSFWTAEAMEAGTGSGVIYKIENGTAFVVTNYHVVQGADELEVTLADGTKKPAEILGGDVWTDLAVISIDSEGIEDVAEFGDSSALKQGEPVIAIGNPLGLQFSGSVTQGIVSGIERTIPVDIDSDGMADWNADVLQTDAAINPGNSGGALVNISGQLIGINSMKIAQSEVEGIGLAIPINSAIPIIDDLETHGEVKRPTMGVNLLNVSEVSSYHQQETLKLPEEVKTGVVINEVVPNSPAAIGGLEELDVIVEMDGEKIDDIIQLRQFLYTKKTVGDGLELTIYRNGQQEKVTITLTDEGML</sequence>
<dbReference type="SMART" id="SM00228">
    <property type="entry name" value="PDZ"/>
    <property type="match status" value="1"/>
</dbReference>
<dbReference type="SUPFAM" id="SSF50494">
    <property type="entry name" value="Trypsin-like serine proteases"/>
    <property type="match status" value="1"/>
</dbReference>
<dbReference type="EMBL" id="LDYG01000001">
    <property type="protein sequence ID" value="KUP09399.1"/>
    <property type="molecule type" value="Genomic_DNA"/>
</dbReference>
<dbReference type="InterPro" id="IPR036034">
    <property type="entry name" value="PDZ_sf"/>
</dbReference>
<proteinExistence type="inferred from homology"/>
<protein>
    <submittedName>
        <fullName evidence="7">Serine protease</fullName>
    </submittedName>
</protein>
<dbReference type="InterPro" id="IPR043504">
    <property type="entry name" value="Peptidase_S1_PA_chymotrypsin"/>
</dbReference>
<dbReference type="InterPro" id="IPR001940">
    <property type="entry name" value="Peptidase_S1C"/>
</dbReference>
<gene>
    <name evidence="7" type="ORF">Q75_00265</name>
</gene>
<dbReference type="Proteomes" id="UP000074108">
    <property type="component" value="Unassembled WGS sequence"/>
</dbReference>
<evidence type="ECO:0000256" key="2">
    <source>
        <dbReference type="ARBA" id="ARBA00022670"/>
    </source>
</evidence>
<dbReference type="STRING" id="1150625.Q75_00265"/>
<dbReference type="Gene3D" id="2.30.42.10">
    <property type="match status" value="1"/>
</dbReference>
<name>A0A147KCM0_9BACI</name>
<dbReference type="SUPFAM" id="SSF50156">
    <property type="entry name" value="PDZ domain-like"/>
    <property type="match status" value="1"/>
</dbReference>
<comment type="caution">
    <text evidence="7">The sequence shown here is derived from an EMBL/GenBank/DDBJ whole genome shotgun (WGS) entry which is preliminary data.</text>
</comment>
<dbReference type="OrthoDB" id="9758917at2"/>
<dbReference type="InterPro" id="IPR009003">
    <property type="entry name" value="Peptidase_S1_PA"/>
</dbReference>
<keyword evidence="5" id="KW-0472">Membrane</keyword>
<keyword evidence="3" id="KW-0378">Hydrolase</keyword>
<dbReference type="PATRIC" id="fig|1150625.3.peg.53"/>
<dbReference type="RefSeq" id="WP_010176003.1">
    <property type="nucleotide sequence ID" value="NZ_LDYG01000001.1"/>
</dbReference>
<dbReference type="Gene3D" id="2.40.10.10">
    <property type="entry name" value="Trypsin-like serine proteases"/>
    <property type="match status" value="2"/>
</dbReference>
<keyword evidence="4" id="KW-0720">Serine protease</keyword>
<comment type="similarity">
    <text evidence="1">Belongs to the peptidase S1C family.</text>
</comment>
<feature type="domain" description="PDZ" evidence="6">
    <location>
        <begin position="290"/>
        <end position="389"/>
    </location>
</feature>
<evidence type="ECO:0000313" key="8">
    <source>
        <dbReference type="Proteomes" id="UP000074108"/>
    </source>
</evidence>
<organism evidence="7 8">
    <name type="scientific">Bacillus coahuilensis p1.1.43</name>
    <dbReference type="NCBI Taxonomy" id="1150625"/>
    <lineage>
        <taxon>Bacteria</taxon>
        <taxon>Bacillati</taxon>
        <taxon>Bacillota</taxon>
        <taxon>Bacilli</taxon>
        <taxon>Bacillales</taxon>
        <taxon>Bacillaceae</taxon>
        <taxon>Bacillus</taxon>
    </lineage>
</organism>
<dbReference type="InterPro" id="IPR001478">
    <property type="entry name" value="PDZ"/>
</dbReference>
<evidence type="ECO:0000256" key="3">
    <source>
        <dbReference type="ARBA" id="ARBA00022801"/>
    </source>
</evidence>
<dbReference type="PANTHER" id="PTHR22939:SF129">
    <property type="entry name" value="SERINE PROTEASE HTRA2, MITOCHONDRIAL"/>
    <property type="match status" value="1"/>
</dbReference>
<evidence type="ECO:0000313" key="7">
    <source>
        <dbReference type="EMBL" id="KUP09399.1"/>
    </source>
</evidence>
<keyword evidence="8" id="KW-1185">Reference proteome</keyword>
<dbReference type="GO" id="GO:0004252">
    <property type="term" value="F:serine-type endopeptidase activity"/>
    <property type="evidence" value="ECO:0007669"/>
    <property type="project" value="InterPro"/>
</dbReference>
<feature type="transmembrane region" description="Helical" evidence="5">
    <location>
        <begin position="21"/>
        <end position="47"/>
    </location>
</feature>
<dbReference type="AlphaFoldDB" id="A0A147KCM0"/>
<dbReference type="PANTHER" id="PTHR22939">
    <property type="entry name" value="SERINE PROTEASE FAMILY S1C HTRA-RELATED"/>
    <property type="match status" value="1"/>
</dbReference>
<keyword evidence="2 7" id="KW-0645">Protease</keyword>
<dbReference type="Pfam" id="PF13365">
    <property type="entry name" value="Trypsin_2"/>
    <property type="match status" value="1"/>
</dbReference>
<evidence type="ECO:0000256" key="4">
    <source>
        <dbReference type="ARBA" id="ARBA00022825"/>
    </source>
</evidence>
<reference evidence="7 8" key="1">
    <citation type="journal article" date="2016" name="Front. Microbiol.">
        <title>Microevolution Analysis of Bacillus coahuilensis Unveils Differences in Phosphorus Acquisition Strategies and Their Regulation.</title>
        <authorList>
            <person name="Gomez-Lunar Z."/>
            <person name="Hernandez-Gonzalez I."/>
            <person name="Rodriguez-Torres M.D."/>
            <person name="Souza V."/>
            <person name="Olmedo-Alvarez G."/>
        </authorList>
    </citation>
    <scope>NUCLEOTIDE SEQUENCE [LARGE SCALE GENOMIC DNA]</scope>
    <source>
        <strain evidence="8">p1.1.43</strain>
    </source>
</reference>
<evidence type="ECO:0000256" key="1">
    <source>
        <dbReference type="ARBA" id="ARBA00010541"/>
    </source>
</evidence>
<dbReference type="PROSITE" id="PS50106">
    <property type="entry name" value="PDZ"/>
    <property type="match status" value="1"/>
</dbReference>
<accession>A0A147KCM0</accession>
<keyword evidence="5" id="KW-0812">Transmembrane</keyword>
<dbReference type="GO" id="GO:0006508">
    <property type="term" value="P:proteolysis"/>
    <property type="evidence" value="ECO:0007669"/>
    <property type="project" value="UniProtKB-KW"/>
</dbReference>
<evidence type="ECO:0000259" key="6">
    <source>
        <dbReference type="PROSITE" id="PS50106"/>
    </source>
</evidence>
<keyword evidence="5" id="KW-1133">Transmembrane helix</keyword>
<dbReference type="PRINTS" id="PR00834">
    <property type="entry name" value="PROTEASES2C"/>
</dbReference>